<keyword evidence="1" id="KW-0812">Transmembrane</keyword>
<reference evidence="2 3" key="1">
    <citation type="submission" date="2019-01" db="EMBL/GenBank/DDBJ databases">
        <title>Genome Assembly of Collichthys lucidus.</title>
        <authorList>
            <person name="Cai M."/>
            <person name="Xiao S."/>
        </authorList>
    </citation>
    <scope>NUCLEOTIDE SEQUENCE [LARGE SCALE GENOMIC DNA]</scope>
    <source>
        <strain evidence="2">JT15FE1705JMU</strain>
        <tissue evidence="2">Muscle</tissue>
    </source>
</reference>
<evidence type="ECO:0000313" key="3">
    <source>
        <dbReference type="Proteomes" id="UP000298787"/>
    </source>
</evidence>
<keyword evidence="2" id="KW-0808">Transferase</keyword>
<evidence type="ECO:0000256" key="1">
    <source>
        <dbReference type="SAM" id="Phobius"/>
    </source>
</evidence>
<keyword evidence="2" id="KW-0012">Acyltransferase</keyword>
<feature type="transmembrane region" description="Helical" evidence="1">
    <location>
        <begin position="111"/>
        <end position="127"/>
    </location>
</feature>
<proteinExistence type="predicted"/>
<dbReference type="EMBL" id="CM014084">
    <property type="protein sequence ID" value="TKS73692.1"/>
    <property type="molecule type" value="Genomic_DNA"/>
</dbReference>
<gene>
    <name evidence="2" type="ORF">D9C73_007772</name>
</gene>
<evidence type="ECO:0000313" key="2">
    <source>
        <dbReference type="EMBL" id="TKS73692.1"/>
    </source>
</evidence>
<accession>A0A4V6ANQ5</accession>
<name>A0A4V6ANQ5_COLLU</name>
<dbReference type="GO" id="GO:0016746">
    <property type="term" value="F:acyltransferase activity"/>
    <property type="evidence" value="ECO:0007669"/>
    <property type="project" value="UniProtKB-KW"/>
</dbReference>
<organism evidence="2 3">
    <name type="scientific">Collichthys lucidus</name>
    <name type="common">Big head croaker</name>
    <name type="synonym">Sciaena lucida</name>
    <dbReference type="NCBI Taxonomy" id="240159"/>
    <lineage>
        <taxon>Eukaryota</taxon>
        <taxon>Metazoa</taxon>
        <taxon>Chordata</taxon>
        <taxon>Craniata</taxon>
        <taxon>Vertebrata</taxon>
        <taxon>Euteleostomi</taxon>
        <taxon>Actinopterygii</taxon>
        <taxon>Neopterygii</taxon>
        <taxon>Teleostei</taxon>
        <taxon>Neoteleostei</taxon>
        <taxon>Acanthomorphata</taxon>
        <taxon>Eupercaria</taxon>
        <taxon>Sciaenidae</taxon>
        <taxon>Collichthys</taxon>
    </lineage>
</organism>
<dbReference type="STRING" id="240159.A0A4V6ANQ5"/>
<protein>
    <submittedName>
        <fullName evidence="2">Diacylglycerol O-acyltransferase 1</fullName>
    </submittedName>
</protein>
<sequence>MTTANHSSPMYGVYLVAPPFVDVLAPTPDISPLLTDVFLSGTSSFPVAALLLLESLLPEFLRGAAALRRSALLRRLVERDDSDRFLEELEYSLSEVVSQCMIALPLHSCRLWIFFMMVAELLVAVFLGNHFEGNYGNGLVWLCLLLGPPLAVTTYFHDHYISSPHHHHHHHHPHH</sequence>
<keyword evidence="1" id="KW-1133">Transmembrane helix</keyword>
<dbReference type="Proteomes" id="UP000298787">
    <property type="component" value="Chromosome 7"/>
</dbReference>
<dbReference type="AlphaFoldDB" id="A0A4V6ANQ5"/>
<feature type="transmembrane region" description="Helical" evidence="1">
    <location>
        <begin position="139"/>
        <end position="156"/>
    </location>
</feature>
<keyword evidence="1" id="KW-0472">Membrane</keyword>
<keyword evidence="3" id="KW-1185">Reference proteome</keyword>